<evidence type="ECO:0000313" key="3">
    <source>
        <dbReference type="Proteomes" id="UP000807353"/>
    </source>
</evidence>
<keyword evidence="3" id="KW-1185">Reference proteome</keyword>
<feature type="non-terminal residue" evidence="2">
    <location>
        <position position="128"/>
    </location>
</feature>
<gene>
    <name evidence="2" type="ORF">BDZ94DRAFT_1137526</name>
</gene>
<feature type="non-terminal residue" evidence="2">
    <location>
        <position position="1"/>
    </location>
</feature>
<proteinExistence type="predicted"/>
<dbReference type="OrthoDB" id="2690740at2759"/>
<protein>
    <submittedName>
        <fullName evidence="2">Uncharacterized protein</fullName>
    </submittedName>
</protein>
<reference evidence="2" key="1">
    <citation type="submission" date="2020-11" db="EMBL/GenBank/DDBJ databases">
        <authorList>
            <consortium name="DOE Joint Genome Institute"/>
            <person name="Ahrendt S."/>
            <person name="Riley R."/>
            <person name="Andreopoulos W."/>
            <person name="Labutti K."/>
            <person name="Pangilinan J."/>
            <person name="Ruiz-Duenas F.J."/>
            <person name="Barrasa J.M."/>
            <person name="Sanchez-Garcia M."/>
            <person name="Camarero S."/>
            <person name="Miyauchi S."/>
            <person name="Serrano A."/>
            <person name="Linde D."/>
            <person name="Babiker R."/>
            <person name="Drula E."/>
            <person name="Ayuso-Fernandez I."/>
            <person name="Pacheco R."/>
            <person name="Padilla G."/>
            <person name="Ferreira P."/>
            <person name="Barriuso J."/>
            <person name="Kellner H."/>
            <person name="Castanera R."/>
            <person name="Alfaro M."/>
            <person name="Ramirez L."/>
            <person name="Pisabarro A.G."/>
            <person name="Kuo A."/>
            <person name="Tritt A."/>
            <person name="Lipzen A."/>
            <person name="He G."/>
            <person name="Yan M."/>
            <person name="Ng V."/>
            <person name="Cullen D."/>
            <person name="Martin F."/>
            <person name="Rosso M.-N."/>
            <person name="Henrissat B."/>
            <person name="Hibbett D."/>
            <person name="Martinez A.T."/>
            <person name="Grigoriev I.V."/>
        </authorList>
    </citation>
    <scope>NUCLEOTIDE SEQUENCE</scope>
    <source>
        <strain evidence="2">CBS 247.69</strain>
    </source>
</reference>
<evidence type="ECO:0000313" key="2">
    <source>
        <dbReference type="EMBL" id="KAF9456283.1"/>
    </source>
</evidence>
<dbReference type="Gene3D" id="3.60.130.30">
    <property type="match status" value="1"/>
</dbReference>
<organism evidence="2 3">
    <name type="scientific">Collybia nuda</name>
    <dbReference type="NCBI Taxonomy" id="64659"/>
    <lineage>
        <taxon>Eukaryota</taxon>
        <taxon>Fungi</taxon>
        <taxon>Dikarya</taxon>
        <taxon>Basidiomycota</taxon>
        <taxon>Agaricomycotina</taxon>
        <taxon>Agaricomycetes</taxon>
        <taxon>Agaricomycetidae</taxon>
        <taxon>Agaricales</taxon>
        <taxon>Tricholomatineae</taxon>
        <taxon>Clitocybaceae</taxon>
        <taxon>Collybia</taxon>
    </lineage>
</organism>
<comment type="caution">
    <text evidence="2">The sequence shown here is derived from an EMBL/GenBank/DDBJ whole genome shotgun (WGS) entry which is preliminary data.</text>
</comment>
<dbReference type="AlphaFoldDB" id="A0A9P5XSY9"/>
<dbReference type="Proteomes" id="UP000807353">
    <property type="component" value="Unassembled WGS sequence"/>
</dbReference>
<feature type="compositionally biased region" description="Polar residues" evidence="1">
    <location>
        <begin position="1"/>
        <end position="13"/>
    </location>
</feature>
<feature type="region of interest" description="Disordered" evidence="1">
    <location>
        <begin position="1"/>
        <end position="20"/>
    </location>
</feature>
<dbReference type="EMBL" id="MU150440">
    <property type="protein sequence ID" value="KAF9456283.1"/>
    <property type="molecule type" value="Genomic_DNA"/>
</dbReference>
<accession>A0A9P5XSY9</accession>
<name>A0A9P5XSY9_9AGAR</name>
<sequence>KTSSTSQFFPRQSQEARDHPERIQKLQELFKEVFQWQRSVIEKLLPEKCEILRQWVDRLPTNDFSPFYPFGGIVLNFNVTMRCHQDWKDQDLCMVIVISDCVGGDLGLVEPGITGDLRNGDMVTFTSS</sequence>
<evidence type="ECO:0000256" key="1">
    <source>
        <dbReference type="SAM" id="MobiDB-lite"/>
    </source>
</evidence>